<accession>A0A917TVW0</accession>
<evidence type="ECO:0008006" key="5">
    <source>
        <dbReference type="Google" id="ProtNLM"/>
    </source>
</evidence>
<gene>
    <name evidence="3" type="ORF">GCM10007977_046880</name>
</gene>
<feature type="transmembrane region" description="Helical" evidence="2">
    <location>
        <begin position="210"/>
        <end position="237"/>
    </location>
</feature>
<evidence type="ECO:0000256" key="1">
    <source>
        <dbReference type="SAM" id="MobiDB-lite"/>
    </source>
</evidence>
<dbReference type="RefSeq" id="WP_190252043.1">
    <property type="nucleotide sequence ID" value="NZ_BMPI01000022.1"/>
</dbReference>
<organism evidence="3 4">
    <name type="scientific">Dactylosporangium sucinum</name>
    <dbReference type="NCBI Taxonomy" id="1424081"/>
    <lineage>
        <taxon>Bacteria</taxon>
        <taxon>Bacillati</taxon>
        <taxon>Actinomycetota</taxon>
        <taxon>Actinomycetes</taxon>
        <taxon>Micromonosporales</taxon>
        <taxon>Micromonosporaceae</taxon>
        <taxon>Dactylosporangium</taxon>
    </lineage>
</organism>
<reference evidence="3" key="2">
    <citation type="submission" date="2020-09" db="EMBL/GenBank/DDBJ databases">
        <authorList>
            <person name="Sun Q."/>
            <person name="Ohkuma M."/>
        </authorList>
    </citation>
    <scope>NUCLEOTIDE SEQUENCE</scope>
    <source>
        <strain evidence="3">JCM 19831</strain>
    </source>
</reference>
<name>A0A917TVW0_9ACTN</name>
<dbReference type="AlphaFoldDB" id="A0A917TVW0"/>
<sequence>MSSTSIFKPADEDTSEREPADLWPGGNNNATRHLSAGAYLDEEFCLTALREVYCQPKRIVAPSYGYDAVTVLSHCLRARRALILRDTLLVALFVFAAWYSVLSALIVLGALLAVHLLVTTAVVGRDSVRFLRDAIQIRNTLGHYEADARRQSAGGNRVRRLRGFRRLWLENVFAQIFGRVIGTVLVYLLFSVAELAIALVPAALWHTSPLGLAWLGLASPIATAVLVAVAFLIPMAVRAWSQYQLRALTPDRPVTTPARIPPRLAEIEEQIGGNTVAYSGYAPFVGSGFTLRQWNFAQRLVRAQPTRMAGIDQTTLTESEREFATPPFTTQEICDHVREYIKNLMTAMLPEWRLPALTVHDRVFVAGTEIESLWPYTTQTRMAEIIRNPTAPQRHYLTFQVVSWRGELVSTVYVHFAAQGKALYVELHVTGLLPCDERFRVVDQVDGVGSKSTLRETARAFVSAPVVVAAAPTALVRNLRDVVRVGLRSRPERMKLRRGYDYGAVVSLRELATSVEWQDHMQTQDIVKYGRIIERRVLAAILDFLEQRGVDVTEYRQRSLTILNAGAVATNGGTVNIEGDAIGQNNQSQESAL</sequence>
<keyword evidence="2" id="KW-0812">Transmembrane</keyword>
<comment type="caution">
    <text evidence="3">The sequence shown here is derived from an EMBL/GenBank/DDBJ whole genome shotgun (WGS) entry which is preliminary data.</text>
</comment>
<feature type="region of interest" description="Disordered" evidence="1">
    <location>
        <begin position="1"/>
        <end position="27"/>
    </location>
</feature>
<feature type="transmembrane region" description="Helical" evidence="2">
    <location>
        <begin position="82"/>
        <end position="99"/>
    </location>
</feature>
<dbReference type="EMBL" id="BMPI01000022">
    <property type="protein sequence ID" value="GGM40116.1"/>
    <property type="molecule type" value="Genomic_DNA"/>
</dbReference>
<evidence type="ECO:0000313" key="4">
    <source>
        <dbReference type="Proteomes" id="UP000642070"/>
    </source>
</evidence>
<keyword evidence="2" id="KW-0472">Membrane</keyword>
<protein>
    <recommendedName>
        <fullName evidence="5">Large membrane protein</fullName>
    </recommendedName>
</protein>
<proteinExistence type="predicted"/>
<keyword evidence="4" id="KW-1185">Reference proteome</keyword>
<dbReference type="Proteomes" id="UP000642070">
    <property type="component" value="Unassembled WGS sequence"/>
</dbReference>
<evidence type="ECO:0000313" key="3">
    <source>
        <dbReference type="EMBL" id="GGM40116.1"/>
    </source>
</evidence>
<feature type="transmembrane region" description="Helical" evidence="2">
    <location>
        <begin position="105"/>
        <end position="123"/>
    </location>
</feature>
<keyword evidence="2" id="KW-1133">Transmembrane helix</keyword>
<evidence type="ECO:0000256" key="2">
    <source>
        <dbReference type="SAM" id="Phobius"/>
    </source>
</evidence>
<reference evidence="3" key="1">
    <citation type="journal article" date="2014" name="Int. J. Syst. Evol. Microbiol.">
        <title>Complete genome sequence of Corynebacterium casei LMG S-19264T (=DSM 44701T), isolated from a smear-ripened cheese.</title>
        <authorList>
            <consortium name="US DOE Joint Genome Institute (JGI-PGF)"/>
            <person name="Walter F."/>
            <person name="Albersmeier A."/>
            <person name="Kalinowski J."/>
            <person name="Ruckert C."/>
        </authorList>
    </citation>
    <scope>NUCLEOTIDE SEQUENCE</scope>
    <source>
        <strain evidence="3">JCM 19831</strain>
    </source>
</reference>